<reference evidence="1" key="1">
    <citation type="submission" date="2019-08" db="EMBL/GenBank/DDBJ databases">
        <authorList>
            <person name="Kucharzyk K."/>
            <person name="Murdoch R.W."/>
            <person name="Higgins S."/>
            <person name="Loffler F."/>
        </authorList>
    </citation>
    <scope>NUCLEOTIDE SEQUENCE</scope>
</reference>
<name>A0A645IIF5_9ZZZZ</name>
<protein>
    <submittedName>
        <fullName evidence="1">Uncharacterized protein</fullName>
    </submittedName>
</protein>
<sequence>MHGLEDCNQHFLLTVHAVEIPAALDVFSHAQIVQHALTVEVRRPRAVAAPTDAEVHLQIIIHPANGVDQLFDGRHGHGVVVVHGVNVANHPVRRFTGF</sequence>
<dbReference type="EMBL" id="VSSQ01110092">
    <property type="protein sequence ID" value="MPN48094.1"/>
    <property type="molecule type" value="Genomic_DNA"/>
</dbReference>
<accession>A0A645IIF5</accession>
<evidence type="ECO:0000313" key="1">
    <source>
        <dbReference type="EMBL" id="MPN48094.1"/>
    </source>
</evidence>
<proteinExistence type="predicted"/>
<organism evidence="1">
    <name type="scientific">bioreactor metagenome</name>
    <dbReference type="NCBI Taxonomy" id="1076179"/>
    <lineage>
        <taxon>unclassified sequences</taxon>
        <taxon>metagenomes</taxon>
        <taxon>ecological metagenomes</taxon>
    </lineage>
</organism>
<comment type="caution">
    <text evidence="1">The sequence shown here is derived from an EMBL/GenBank/DDBJ whole genome shotgun (WGS) entry which is preliminary data.</text>
</comment>
<gene>
    <name evidence="1" type="ORF">SDC9_195698</name>
</gene>
<dbReference type="AlphaFoldDB" id="A0A645IIF5"/>